<gene>
    <name evidence="3" type="primary">LOC106467500</name>
</gene>
<sequence>MGKRRKLDKNASGYELASVAILCGLSLPDCILLKIFRFLSFKELCSAARVCKTWNRIAKDDSLRRKIDVRDTSLTVNQAWKLLRHHGTSVLFDLRLRGFLARQKQGKPGGKSETTTQAFLLALARRCPHLHRLTLEEVYLPKSKVTSKDFPQHLQHLSLKASHFMPDSFLSSPFFPNLVCLDLSFCILLTSHDLDIIARCQALRVLNIEGNYRINSGGINHLQPILGQIQVLNIESTEVNNVGVSQILQQGQSLEELFLGHLKLDDSPILKVRRSSLLCLHTLCVIHTEVGETGLVHLVSQVPSLRLLYVNSEIELASIQEKIANTSPASRVEHFGKDGFHNRSIWGTSCGHPLNHKCSNN</sequence>
<keyword evidence="2" id="KW-1185">Reference proteome</keyword>
<proteinExistence type="predicted"/>
<feature type="domain" description="F-box" evidence="1">
    <location>
        <begin position="21"/>
        <end position="67"/>
    </location>
</feature>
<dbReference type="GeneID" id="106467500"/>
<name>A0ABM1BJM8_LIMPO</name>
<accession>A0ABM1BJM8</accession>
<evidence type="ECO:0000313" key="2">
    <source>
        <dbReference type="Proteomes" id="UP000694941"/>
    </source>
</evidence>
<protein>
    <submittedName>
        <fullName evidence="3">F-box/LRR-repeat protein 12-like</fullName>
    </submittedName>
</protein>
<dbReference type="PROSITE" id="PS50181">
    <property type="entry name" value="FBOX"/>
    <property type="match status" value="1"/>
</dbReference>
<dbReference type="SUPFAM" id="SSF52047">
    <property type="entry name" value="RNI-like"/>
    <property type="match status" value="1"/>
</dbReference>
<dbReference type="InterPro" id="IPR032675">
    <property type="entry name" value="LRR_dom_sf"/>
</dbReference>
<dbReference type="SMART" id="SM00256">
    <property type="entry name" value="FBOX"/>
    <property type="match status" value="1"/>
</dbReference>
<dbReference type="Gene3D" id="3.80.10.10">
    <property type="entry name" value="Ribonuclease Inhibitor"/>
    <property type="match status" value="1"/>
</dbReference>
<dbReference type="Pfam" id="PF12937">
    <property type="entry name" value="F-box-like"/>
    <property type="match status" value="1"/>
</dbReference>
<evidence type="ECO:0000259" key="1">
    <source>
        <dbReference type="PROSITE" id="PS50181"/>
    </source>
</evidence>
<reference evidence="3" key="1">
    <citation type="submission" date="2025-08" db="UniProtKB">
        <authorList>
            <consortium name="RefSeq"/>
        </authorList>
    </citation>
    <scope>IDENTIFICATION</scope>
    <source>
        <tissue evidence="3">Muscle</tissue>
    </source>
</reference>
<dbReference type="Proteomes" id="UP000694941">
    <property type="component" value="Unplaced"/>
</dbReference>
<dbReference type="PANTHER" id="PTHR38926:SF5">
    <property type="entry name" value="F-BOX AND LEUCINE-RICH REPEAT PROTEIN 6"/>
    <property type="match status" value="1"/>
</dbReference>
<dbReference type="SUPFAM" id="SSF81383">
    <property type="entry name" value="F-box domain"/>
    <property type="match status" value="1"/>
</dbReference>
<organism evidence="2 3">
    <name type="scientific">Limulus polyphemus</name>
    <name type="common">Atlantic horseshoe crab</name>
    <dbReference type="NCBI Taxonomy" id="6850"/>
    <lineage>
        <taxon>Eukaryota</taxon>
        <taxon>Metazoa</taxon>
        <taxon>Ecdysozoa</taxon>
        <taxon>Arthropoda</taxon>
        <taxon>Chelicerata</taxon>
        <taxon>Merostomata</taxon>
        <taxon>Xiphosura</taxon>
        <taxon>Limulidae</taxon>
        <taxon>Limulus</taxon>
    </lineage>
</organism>
<evidence type="ECO:0000313" key="3">
    <source>
        <dbReference type="RefSeq" id="XP_013783314.1"/>
    </source>
</evidence>
<dbReference type="InterPro" id="IPR001810">
    <property type="entry name" value="F-box_dom"/>
</dbReference>
<dbReference type="PANTHER" id="PTHR38926">
    <property type="entry name" value="F-BOX DOMAIN CONTAINING PROTEIN, EXPRESSED"/>
    <property type="match status" value="1"/>
</dbReference>
<dbReference type="RefSeq" id="XP_013783314.1">
    <property type="nucleotide sequence ID" value="XM_013927860.2"/>
</dbReference>
<dbReference type="InterPro" id="IPR036047">
    <property type="entry name" value="F-box-like_dom_sf"/>
</dbReference>